<evidence type="ECO:0000259" key="8">
    <source>
        <dbReference type="PROSITE" id="PS51900"/>
    </source>
</evidence>
<dbReference type="eggNOG" id="COG0582">
    <property type="taxonomic scope" value="Bacteria"/>
</dbReference>
<dbReference type="AlphaFoldDB" id="A0A080N6J9"/>
<accession>A0A080N6J9</accession>
<dbReference type="InterPro" id="IPR011010">
    <property type="entry name" value="DNA_brk_join_enz"/>
</dbReference>
<protein>
    <submittedName>
        <fullName evidence="9">Phage integrase family protein</fullName>
    </submittedName>
</protein>
<dbReference type="InterPro" id="IPR044068">
    <property type="entry name" value="CB"/>
</dbReference>
<comment type="caution">
    <text evidence="9">The sequence shown here is derived from an EMBL/GenBank/DDBJ whole genome shotgun (WGS) entry which is preliminary data.</text>
</comment>
<dbReference type="InterPro" id="IPR002104">
    <property type="entry name" value="Integrase_catalytic"/>
</dbReference>
<name>A0A080N6J9_9BIFI</name>
<reference evidence="9 10" key="1">
    <citation type="journal article" date="2014" name="Appl. Environ. Microbiol.">
        <title>Genomic encyclopedia of type strains of the genus Bifidobacterium.</title>
        <authorList>
            <person name="Milani C."/>
            <person name="Lugli G.A."/>
            <person name="Duranti S."/>
            <person name="Turroni F."/>
            <person name="Bottacini F."/>
            <person name="Mangifesta M."/>
            <person name="Sanchez B."/>
            <person name="Viappiani A."/>
            <person name="Mancabelli L."/>
            <person name="Taminiau B."/>
            <person name="Delcenserie V."/>
            <person name="Barrangou R."/>
            <person name="Margolles A."/>
            <person name="van Sinderen D."/>
            <person name="Ventura M."/>
        </authorList>
    </citation>
    <scope>NUCLEOTIDE SEQUENCE [LARGE SCALE GENOMIC DNA]</scope>
    <source>
        <strain evidence="9 10">DSM 19703</strain>
    </source>
</reference>
<dbReference type="EMBL" id="ATLK01000001">
    <property type="protein sequence ID" value="KFF31689.1"/>
    <property type="molecule type" value="Genomic_DNA"/>
</dbReference>
<evidence type="ECO:0000256" key="5">
    <source>
        <dbReference type="PROSITE-ProRule" id="PRU01248"/>
    </source>
</evidence>
<proteinExistence type="inferred from homology"/>
<dbReference type="InterPro" id="IPR013762">
    <property type="entry name" value="Integrase-like_cat_sf"/>
</dbReference>
<evidence type="ECO:0000256" key="6">
    <source>
        <dbReference type="SAM" id="MobiDB-lite"/>
    </source>
</evidence>
<keyword evidence="4" id="KW-0233">DNA recombination</keyword>
<evidence type="ECO:0000256" key="1">
    <source>
        <dbReference type="ARBA" id="ARBA00008857"/>
    </source>
</evidence>
<dbReference type="InterPro" id="IPR004107">
    <property type="entry name" value="Integrase_SAM-like_N"/>
</dbReference>
<dbReference type="PANTHER" id="PTHR30349">
    <property type="entry name" value="PHAGE INTEGRASE-RELATED"/>
    <property type="match status" value="1"/>
</dbReference>
<dbReference type="STRING" id="1341695.BBOMB_1076"/>
<dbReference type="Gene3D" id="1.10.150.130">
    <property type="match status" value="1"/>
</dbReference>
<dbReference type="SUPFAM" id="SSF56349">
    <property type="entry name" value="DNA breaking-rejoining enzymes"/>
    <property type="match status" value="1"/>
</dbReference>
<feature type="domain" description="Core-binding (CB)" evidence="8">
    <location>
        <begin position="74"/>
        <end position="155"/>
    </location>
</feature>
<evidence type="ECO:0000256" key="4">
    <source>
        <dbReference type="ARBA" id="ARBA00023172"/>
    </source>
</evidence>
<feature type="region of interest" description="Disordered" evidence="6">
    <location>
        <begin position="1"/>
        <end position="38"/>
    </location>
</feature>
<dbReference type="GO" id="GO:0006310">
    <property type="term" value="P:DNA recombination"/>
    <property type="evidence" value="ECO:0007669"/>
    <property type="project" value="UniProtKB-KW"/>
</dbReference>
<dbReference type="GO" id="GO:0003677">
    <property type="term" value="F:DNA binding"/>
    <property type="evidence" value="ECO:0007669"/>
    <property type="project" value="UniProtKB-UniRule"/>
</dbReference>
<dbReference type="RefSeq" id="WP_052377501.1">
    <property type="nucleotide sequence ID" value="NZ_ATLK01000001.1"/>
</dbReference>
<dbReference type="Proteomes" id="UP000028730">
    <property type="component" value="Unassembled WGS sequence"/>
</dbReference>
<dbReference type="PROSITE" id="PS51900">
    <property type="entry name" value="CB"/>
    <property type="match status" value="1"/>
</dbReference>
<dbReference type="GO" id="GO:0015074">
    <property type="term" value="P:DNA integration"/>
    <property type="evidence" value="ECO:0007669"/>
    <property type="project" value="UniProtKB-KW"/>
</dbReference>
<evidence type="ECO:0000313" key="9">
    <source>
        <dbReference type="EMBL" id="KFF31689.1"/>
    </source>
</evidence>
<evidence type="ECO:0000259" key="7">
    <source>
        <dbReference type="PROSITE" id="PS51898"/>
    </source>
</evidence>
<feature type="domain" description="Tyr recombinase" evidence="7">
    <location>
        <begin position="185"/>
        <end position="388"/>
    </location>
</feature>
<dbReference type="OrthoDB" id="1822491at2"/>
<organism evidence="9 10">
    <name type="scientific">Bifidobacterium bombi DSM 19703</name>
    <dbReference type="NCBI Taxonomy" id="1341695"/>
    <lineage>
        <taxon>Bacteria</taxon>
        <taxon>Bacillati</taxon>
        <taxon>Actinomycetota</taxon>
        <taxon>Actinomycetes</taxon>
        <taxon>Bifidobacteriales</taxon>
        <taxon>Bifidobacteriaceae</taxon>
        <taxon>Bifidobacterium</taxon>
    </lineage>
</organism>
<dbReference type="Gene3D" id="1.10.443.10">
    <property type="entry name" value="Intergrase catalytic core"/>
    <property type="match status" value="1"/>
</dbReference>
<dbReference type="Pfam" id="PF00589">
    <property type="entry name" value="Phage_integrase"/>
    <property type="match status" value="1"/>
</dbReference>
<evidence type="ECO:0000313" key="10">
    <source>
        <dbReference type="Proteomes" id="UP000028730"/>
    </source>
</evidence>
<keyword evidence="3 5" id="KW-0238">DNA-binding</keyword>
<dbReference type="InterPro" id="IPR050090">
    <property type="entry name" value="Tyrosine_recombinase_XerCD"/>
</dbReference>
<dbReference type="PANTHER" id="PTHR30349:SF64">
    <property type="entry name" value="PROPHAGE INTEGRASE INTD-RELATED"/>
    <property type="match status" value="1"/>
</dbReference>
<keyword evidence="2" id="KW-0229">DNA integration</keyword>
<evidence type="ECO:0000256" key="3">
    <source>
        <dbReference type="ARBA" id="ARBA00023125"/>
    </source>
</evidence>
<comment type="similarity">
    <text evidence="1">Belongs to the 'phage' integrase family.</text>
</comment>
<dbReference type="Pfam" id="PF14659">
    <property type="entry name" value="Phage_int_SAM_3"/>
    <property type="match status" value="1"/>
</dbReference>
<dbReference type="CDD" id="cd01189">
    <property type="entry name" value="INT_ICEBs1_C_like"/>
    <property type="match status" value="1"/>
</dbReference>
<dbReference type="InterPro" id="IPR010998">
    <property type="entry name" value="Integrase_recombinase_N"/>
</dbReference>
<gene>
    <name evidence="9" type="ORF">BBOMB_1076</name>
</gene>
<keyword evidence="10" id="KW-1185">Reference proteome</keyword>
<dbReference type="PROSITE" id="PS51898">
    <property type="entry name" value="TYR_RECOMBINASE"/>
    <property type="match status" value="1"/>
</dbReference>
<sequence>MTVKRRRTKGSGGISKPKSNGLYEYSMELPPDPATGKRRRLVVRAKDQRVAKARFETRKKEYERTGKTGGSHTPELRDWIDRWLNEIMRPQLKPRTLETYRSIADSCVNPAVGGVRLDKIGPQHFRLLEEYVTSDDPTTGRRARSSSMALHAYQLLSKALKDAVAEGLIDSNPADRTPRPRVTQQQVDILTPAQAARMIGMETDPMNQLMWRIAFLTGLRQGERLGITPSELIQVDDVTCLSINWQLQRIKDADFPAGVEHRDLGGDEYLIRPKTKSGHRLIPLTPELATALAAWVEECGAGPDDLIFTTNGRPISPMGDTRRWRQALERAGLPRVRVHSARHTMATMLTEAGVDEQTRILLMGHTKASTTAGYTHLNAHDLLGAVTSADRMIRA</sequence>
<evidence type="ECO:0000256" key="2">
    <source>
        <dbReference type="ARBA" id="ARBA00022908"/>
    </source>
</evidence>